<dbReference type="PRINTS" id="PR00773">
    <property type="entry name" value="GRPEPROTEIN"/>
</dbReference>
<name>A0ABY6Z6M9_9BACL</name>
<dbReference type="Pfam" id="PF01025">
    <property type="entry name" value="GrpE"/>
    <property type="match status" value="1"/>
</dbReference>
<dbReference type="CDD" id="cd00446">
    <property type="entry name" value="GrpE"/>
    <property type="match status" value="1"/>
</dbReference>
<dbReference type="InterPro" id="IPR009012">
    <property type="entry name" value="GrpE_head"/>
</dbReference>
<feature type="region of interest" description="Disordered" evidence="6">
    <location>
        <begin position="1"/>
        <end position="29"/>
    </location>
</feature>
<evidence type="ECO:0000256" key="6">
    <source>
        <dbReference type="SAM" id="MobiDB-lite"/>
    </source>
</evidence>
<keyword evidence="2 3" id="KW-0143">Chaperone</keyword>
<comment type="function">
    <text evidence="3 4">Participates actively in the response to hyperosmotic and heat shock by preventing the aggregation of stress-denatured proteins, in association with DnaK and GrpE. It is the nucleotide exchange factor for DnaK and may function as a thermosensor. Unfolded proteins bind initially to DnaJ; upon interaction with the DnaJ-bound protein, DnaK hydrolyzes its bound ATP, resulting in the formation of a stable complex. GrpE releases ADP from DnaK; ATP binding to DnaK triggers the release of the substrate protein, thus completing the reaction cycle. Several rounds of ATP-dependent interactions between DnaJ, DnaK and GrpE are required for fully efficient folding.</text>
</comment>
<dbReference type="InterPro" id="IPR000740">
    <property type="entry name" value="GrpE"/>
</dbReference>
<evidence type="ECO:0000256" key="1">
    <source>
        <dbReference type="ARBA" id="ARBA00009054"/>
    </source>
</evidence>
<dbReference type="NCBIfam" id="NF010738">
    <property type="entry name" value="PRK14140.1"/>
    <property type="match status" value="1"/>
</dbReference>
<evidence type="ECO:0000256" key="4">
    <source>
        <dbReference type="RuleBase" id="RU000639"/>
    </source>
</evidence>
<dbReference type="Gene3D" id="2.30.22.10">
    <property type="entry name" value="Head domain of nucleotide exchange factor GrpE"/>
    <property type="match status" value="1"/>
</dbReference>
<dbReference type="SUPFAM" id="SSF58014">
    <property type="entry name" value="Coiled-coil domain of nucleotide exchange factor GrpE"/>
    <property type="match status" value="1"/>
</dbReference>
<keyword evidence="3 4" id="KW-0346">Stress response</keyword>
<protein>
    <recommendedName>
        <fullName evidence="3 4">Protein GrpE</fullName>
    </recommendedName>
    <alternativeName>
        <fullName evidence="3">HSP-70 cofactor</fullName>
    </alternativeName>
</protein>
<comment type="subcellular location">
    <subcellularLocation>
        <location evidence="3">Cytoplasm</location>
    </subcellularLocation>
</comment>
<reference evidence="7" key="1">
    <citation type="submission" date="2022-08" db="EMBL/GenBank/DDBJ databases">
        <title>Alicyclobacillus dauci DSM2870, complete genome.</title>
        <authorList>
            <person name="Wang Q."/>
            <person name="Cai R."/>
            <person name="Wang Z."/>
        </authorList>
    </citation>
    <scope>NUCLEOTIDE SEQUENCE</scope>
    <source>
        <strain evidence="7">DSM 28700</strain>
    </source>
</reference>
<accession>A0ABY6Z6M9</accession>
<keyword evidence="3" id="KW-0963">Cytoplasm</keyword>
<dbReference type="PANTHER" id="PTHR21237">
    <property type="entry name" value="GRPE PROTEIN"/>
    <property type="match status" value="1"/>
</dbReference>
<sequence>MADEKDLVEENNLNDTQNQSDAENDAVEAEVETIEADAEVTADDAGQDPKDAEIESLQQQLLRVRADFDNFRRRTRQEKEELSQFATRKLLADLLPIVDNFDRALAAEDGADDQLRTGIEMVHRQLTQVLSQHGVEPMKAQGETFDPVRHEAVMQESVDGTEPNVVLQELQKGYMLHDKVLRPAMVKVSV</sequence>
<keyword evidence="8" id="KW-1185">Reference proteome</keyword>
<dbReference type="PROSITE" id="PS01071">
    <property type="entry name" value="GRPE"/>
    <property type="match status" value="1"/>
</dbReference>
<comment type="subunit">
    <text evidence="3">Homodimer.</text>
</comment>
<dbReference type="Gene3D" id="3.90.20.20">
    <property type="match status" value="1"/>
</dbReference>
<gene>
    <name evidence="3 7" type="primary">grpE</name>
    <name evidence="7" type="ORF">NZD86_08665</name>
</gene>
<organism evidence="7 8">
    <name type="scientific">Alicyclobacillus dauci</name>
    <dbReference type="NCBI Taxonomy" id="1475485"/>
    <lineage>
        <taxon>Bacteria</taxon>
        <taxon>Bacillati</taxon>
        <taxon>Bacillota</taxon>
        <taxon>Bacilli</taxon>
        <taxon>Bacillales</taxon>
        <taxon>Alicyclobacillaceae</taxon>
        <taxon>Alicyclobacillus</taxon>
    </lineage>
</organism>
<evidence type="ECO:0000256" key="2">
    <source>
        <dbReference type="ARBA" id="ARBA00023186"/>
    </source>
</evidence>
<dbReference type="HAMAP" id="MF_01151">
    <property type="entry name" value="GrpE"/>
    <property type="match status" value="1"/>
</dbReference>
<dbReference type="Proteomes" id="UP001164803">
    <property type="component" value="Chromosome"/>
</dbReference>
<dbReference type="EMBL" id="CP104064">
    <property type="protein sequence ID" value="WAH38536.1"/>
    <property type="molecule type" value="Genomic_DNA"/>
</dbReference>
<evidence type="ECO:0000256" key="5">
    <source>
        <dbReference type="RuleBase" id="RU004478"/>
    </source>
</evidence>
<dbReference type="RefSeq" id="WP_268046112.1">
    <property type="nucleotide sequence ID" value="NZ_CP104064.1"/>
</dbReference>
<dbReference type="PANTHER" id="PTHR21237:SF23">
    <property type="entry name" value="GRPE PROTEIN HOMOLOG, MITOCHONDRIAL"/>
    <property type="match status" value="1"/>
</dbReference>
<comment type="similarity">
    <text evidence="1 3 5">Belongs to the GrpE family.</text>
</comment>
<proteinExistence type="inferred from homology"/>
<evidence type="ECO:0000313" key="7">
    <source>
        <dbReference type="EMBL" id="WAH38536.1"/>
    </source>
</evidence>
<evidence type="ECO:0000256" key="3">
    <source>
        <dbReference type="HAMAP-Rule" id="MF_01151"/>
    </source>
</evidence>
<dbReference type="InterPro" id="IPR013805">
    <property type="entry name" value="GrpE_CC"/>
</dbReference>
<feature type="compositionally biased region" description="Polar residues" evidence="6">
    <location>
        <begin position="11"/>
        <end position="20"/>
    </location>
</feature>
<evidence type="ECO:0000313" key="8">
    <source>
        <dbReference type="Proteomes" id="UP001164803"/>
    </source>
</evidence>
<dbReference type="SUPFAM" id="SSF51064">
    <property type="entry name" value="Head domain of nucleotide exchange factor GrpE"/>
    <property type="match status" value="1"/>
</dbReference>